<gene>
    <name evidence="1" type="ORF">LCGC14_1060210</name>
</gene>
<sequence>MTANTEIMNVNANAAYTVSFGILPDQTMYHTGANVALKAFDGRVELGKIVLKGARKMQEKAYLTTSGGTGTAGVATVPVYVDRNIIDTSRKYTPLVELIPRVTNLGLTADYVRVTAKNFAQTYAEDAAFPDGSATRERQSKSIKYLRAVGRVTGQAQASVPGYTLVGFGATGSGMSPGDPFRDVPTSNATEQEIQLAAQSLKELEENLIVNGNATTSAISGDPDGTEYDGIIQQQSTTNQTDLAGGQLEWTNVENSVRDAYVDSGRPNLAVASPSAVTRLRVIMVDVLRYTGQDLTSTISFGIPSGVTLQSFVGPIPVIASQFLSDTAAARRIYFLDMRFVEMRVLQDMTFVKMGINNDSDKFFLKIYEVLLLKAPEFNSNIIGIA</sequence>
<protein>
    <recommendedName>
        <fullName evidence="2">Major capsid protein</fullName>
    </recommendedName>
</protein>
<evidence type="ECO:0008006" key="2">
    <source>
        <dbReference type="Google" id="ProtNLM"/>
    </source>
</evidence>
<dbReference type="AlphaFoldDB" id="A0A0F9Q477"/>
<comment type="caution">
    <text evidence="1">The sequence shown here is derived from an EMBL/GenBank/DDBJ whole genome shotgun (WGS) entry which is preliminary data.</text>
</comment>
<organism evidence="1">
    <name type="scientific">marine sediment metagenome</name>
    <dbReference type="NCBI Taxonomy" id="412755"/>
    <lineage>
        <taxon>unclassified sequences</taxon>
        <taxon>metagenomes</taxon>
        <taxon>ecological metagenomes</taxon>
    </lineage>
</organism>
<dbReference type="EMBL" id="LAZR01004495">
    <property type="protein sequence ID" value="KKN08096.1"/>
    <property type="molecule type" value="Genomic_DNA"/>
</dbReference>
<accession>A0A0F9Q477</accession>
<reference evidence="1" key="1">
    <citation type="journal article" date="2015" name="Nature">
        <title>Complex archaea that bridge the gap between prokaryotes and eukaryotes.</title>
        <authorList>
            <person name="Spang A."/>
            <person name="Saw J.H."/>
            <person name="Jorgensen S.L."/>
            <person name="Zaremba-Niedzwiedzka K."/>
            <person name="Martijn J."/>
            <person name="Lind A.E."/>
            <person name="van Eijk R."/>
            <person name="Schleper C."/>
            <person name="Guy L."/>
            <person name="Ettema T.J."/>
        </authorList>
    </citation>
    <scope>NUCLEOTIDE SEQUENCE</scope>
</reference>
<evidence type="ECO:0000313" key="1">
    <source>
        <dbReference type="EMBL" id="KKN08096.1"/>
    </source>
</evidence>
<name>A0A0F9Q477_9ZZZZ</name>
<proteinExistence type="predicted"/>
<dbReference type="SUPFAM" id="SSF56563">
    <property type="entry name" value="Major capsid protein gp5"/>
    <property type="match status" value="1"/>
</dbReference>
<dbReference type="Pfam" id="PF17236">
    <property type="entry name" value="SU10_MCP"/>
    <property type="match status" value="1"/>
</dbReference>
<dbReference type="InterPro" id="IPR035198">
    <property type="entry name" value="SU10_MCP"/>
</dbReference>